<evidence type="ECO:0000313" key="2">
    <source>
        <dbReference type="Proteomes" id="UP000298652"/>
    </source>
</evidence>
<protein>
    <submittedName>
        <fullName evidence="1">Uncharacterized protein</fullName>
    </submittedName>
</protein>
<dbReference type="AlphaFoldDB" id="A0A4U6U828"/>
<proteinExistence type="predicted"/>
<organism evidence="1 2">
    <name type="scientific">Setaria viridis</name>
    <name type="common">Green bristlegrass</name>
    <name type="synonym">Setaria italica subsp. viridis</name>
    <dbReference type="NCBI Taxonomy" id="4556"/>
    <lineage>
        <taxon>Eukaryota</taxon>
        <taxon>Viridiplantae</taxon>
        <taxon>Streptophyta</taxon>
        <taxon>Embryophyta</taxon>
        <taxon>Tracheophyta</taxon>
        <taxon>Spermatophyta</taxon>
        <taxon>Magnoliopsida</taxon>
        <taxon>Liliopsida</taxon>
        <taxon>Poales</taxon>
        <taxon>Poaceae</taxon>
        <taxon>PACMAD clade</taxon>
        <taxon>Panicoideae</taxon>
        <taxon>Panicodae</taxon>
        <taxon>Paniceae</taxon>
        <taxon>Cenchrinae</taxon>
        <taxon>Setaria</taxon>
    </lineage>
</organism>
<gene>
    <name evidence="1" type="ORF">SEVIR_7G239450v2</name>
</gene>
<dbReference type="EMBL" id="CM016558">
    <property type="protein sequence ID" value="TKW06387.1"/>
    <property type="molecule type" value="Genomic_DNA"/>
</dbReference>
<evidence type="ECO:0000313" key="1">
    <source>
        <dbReference type="EMBL" id="TKW06387.1"/>
    </source>
</evidence>
<name>A0A4U6U828_SETVI</name>
<sequence>MVETGTTDRDNYAPCVETTRPSNVPCLACFLRKKNKKS</sequence>
<dbReference type="Proteomes" id="UP000298652">
    <property type="component" value="Chromosome 7"/>
</dbReference>
<reference evidence="1" key="1">
    <citation type="submission" date="2019-03" db="EMBL/GenBank/DDBJ databases">
        <title>WGS assembly of Setaria viridis.</title>
        <authorList>
            <person name="Huang P."/>
            <person name="Jenkins J."/>
            <person name="Grimwood J."/>
            <person name="Barry K."/>
            <person name="Healey A."/>
            <person name="Mamidi S."/>
            <person name="Sreedasyam A."/>
            <person name="Shu S."/>
            <person name="Feldman M."/>
            <person name="Wu J."/>
            <person name="Yu Y."/>
            <person name="Chen C."/>
            <person name="Johnson J."/>
            <person name="Rokhsar D."/>
            <person name="Baxter I."/>
            <person name="Schmutz J."/>
            <person name="Brutnell T."/>
            <person name="Kellogg E."/>
        </authorList>
    </citation>
    <scope>NUCLEOTIDE SEQUENCE [LARGE SCALE GENOMIC DNA]</scope>
</reference>
<keyword evidence="2" id="KW-1185">Reference proteome</keyword>
<dbReference type="Gramene" id="TKW06387">
    <property type="protein sequence ID" value="TKW06387"/>
    <property type="gene ID" value="SEVIR_7G239450v2"/>
</dbReference>
<accession>A0A4U6U828</accession>